<protein>
    <submittedName>
        <fullName evidence="1">Uncharacterized protein</fullName>
    </submittedName>
</protein>
<accession>A0ABY7WM29</accession>
<keyword evidence="2" id="KW-1185">Reference proteome</keyword>
<evidence type="ECO:0000313" key="2">
    <source>
        <dbReference type="Proteomes" id="UP001221558"/>
    </source>
</evidence>
<reference evidence="1 2" key="1">
    <citation type="submission" date="2023-02" db="EMBL/GenBank/DDBJ databases">
        <title>Genome sequence of Sphingobacterium sp. KACC 22765.</title>
        <authorList>
            <person name="Kim S."/>
            <person name="Heo J."/>
            <person name="Kwon S.-W."/>
        </authorList>
    </citation>
    <scope>NUCLEOTIDE SEQUENCE [LARGE SCALE GENOMIC DNA]</scope>
    <source>
        <strain evidence="1 2">KACC 22765</strain>
    </source>
</reference>
<sequence>MTKRFVQFTAILLILVLHIGGILNVYASIATVQRQAVLGIQKPLLPARQSVTSVVDAKLEFNKEKKTQHPVDEGAYEKVEESDANRAAESNVPVPLFAAVLQQTITFSLFSLLYNSKQVNTSDRQLLTCFDNEKFILYQDFRI</sequence>
<dbReference type="EMBL" id="CP117880">
    <property type="protein sequence ID" value="WDF70065.1"/>
    <property type="molecule type" value="Genomic_DNA"/>
</dbReference>
<evidence type="ECO:0000313" key="1">
    <source>
        <dbReference type="EMBL" id="WDF70065.1"/>
    </source>
</evidence>
<dbReference type="Proteomes" id="UP001221558">
    <property type="component" value="Chromosome"/>
</dbReference>
<organism evidence="1 2">
    <name type="scientific">Sphingobacterium oryzagri</name>
    <dbReference type="NCBI Taxonomy" id="3025669"/>
    <lineage>
        <taxon>Bacteria</taxon>
        <taxon>Pseudomonadati</taxon>
        <taxon>Bacteroidota</taxon>
        <taxon>Sphingobacteriia</taxon>
        <taxon>Sphingobacteriales</taxon>
        <taxon>Sphingobacteriaceae</taxon>
        <taxon>Sphingobacterium</taxon>
    </lineage>
</organism>
<dbReference type="RefSeq" id="WP_274268772.1">
    <property type="nucleotide sequence ID" value="NZ_CP117880.1"/>
</dbReference>
<gene>
    <name evidence="1" type="ORF">PQ465_06720</name>
</gene>
<proteinExistence type="predicted"/>
<name>A0ABY7WM29_9SPHI</name>